<feature type="signal peptide" evidence="2">
    <location>
        <begin position="1"/>
        <end position="25"/>
    </location>
</feature>
<dbReference type="RefSeq" id="WP_201730535.1">
    <property type="nucleotide sequence ID" value="NZ_CAJGUR010000011.1"/>
</dbReference>
<organism evidence="3 4">
    <name type="scientific">Carnobacterium maltaromaticum</name>
    <name type="common">Carnobacterium piscicola</name>
    <dbReference type="NCBI Taxonomy" id="2751"/>
    <lineage>
        <taxon>Bacteria</taxon>
        <taxon>Bacillati</taxon>
        <taxon>Bacillota</taxon>
        <taxon>Bacilli</taxon>
        <taxon>Lactobacillales</taxon>
        <taxon>Carnobacteriaceae</taxon>
        <taxon>Carnobacterium</taxon>
    </lineage>
</organism>
<evidence type="ECO:0000256" key="2">
    <source>
        <dbReference type="SAM" id="SignalP"/>
    </source>
</evidence>
<evidence type="ECO:0008006" key="5">
    <source>
        <dbReference type="Google" id="ProtNLM"/>
    </source>
</evidence>
<evidence type="ECO:0000313" key="3">
    <source>
        <dbReference type="EMBL" id="MDZ5757971.1"/>
    </source>
</evidence>
<accession>A0AAW9K3Z5</accession>
<dbReference type="AlphaFoldDB" id="A0AAW9K3Z5"/>
<protein>
    <recommendedName>
        <fullName evidence="5">Lipoprotein</fullName>
    </recommendedName>
</protein>
<feature type="region of interest" description="Disordered" evidence="1">
    <location>
        <begin position="26"/>
        <end position="52"/>
    </location>
</feature>
<dbReference type="PROSITE" id="PS51257">
    <property type="entry name" value="PROKAR_LIPOPROTEIN"/>
    <property type="match status" value="1"/>
</dbReference>
<sequence>MKKKKLAFSLVVAILVVVAVGCGNGADKKTESSSSITSDSEKEAETSSTAPAVEEPIVYTAVVKQDSNSETGQVWVESLLPVDSNKETPPIFKEEVVLLTDGSNVFDGKTNEKISLDEIKAGTNLEVTLAAEPVSTMSIPPQIPGKDVHKIVVK</sequence>
<reference evidence="3" key="1">
    <citation type="submission" date="2023-08" db="EMBL/GenBank/DDBJ databases">
        <title>Genomic characterization of piscicolin 126 produced by Carnobacterium maltaromaticum CM22 strain isolated from salmon (Salmo salar).</title>
        <authorList>
            <person name="Gonzalez-Gragera E."/>
            <person name="Garcia-Lopez J.D."/>
            <person name="Teso-Perez C."/>
            <person name="Gimenez-Hernandez I."/>
            <person name="Peralta-Sanchez J.M."/>
            <person name="Valdivia E."/>
            <person name="Montalban-Lopez M."/>
            <person name="Martin-Platero A.M."/>
            <person name="Banos A."/>
            <person name="Martinez-Bueno M."/>
        </authorList>
    </citation>
    <scope>NUCLEOTIDE SEQUENCE</scope>
    <source>
        <strain evidence="3">CM22</strain>
    </source>
</reference>
<dbReference type="Proteomes" id="UP001290462">
    <property type="component" value="Unassembled WGS sequence"/>
</dbReference>
<gene>
    <name evidence="3" type="ORF">RAK27_04795</name>
</gene>
<evidence type="ECO:0000256" key="1">
    <source>
        <dbReference type="SAM" id="MobiDB-lite"/>
    </source>
</evidence>
<comment type="caution">
    <text evidence="3">The sequence shown here is derived from an EMBL/GenBank/DDBJ whole genome shotgun (WGS) entry which is preliminary data.</text>
</comment>
<dbReference type="EMBL" id="JAVBVO010000003">
    <property type="protein sequence ID" value="MDZ5757971.1"/>
    <property type="molecule type" value="Genomic_DNA"/>
</dbReference>
<evidence type="ECO:0000313" key="4">
    <source>
        <dbReference type="Proteomes" id="UP001290462"/>
    </source>
</evidence>
<name>A0AAW9K3Z5_CARML</name>
<feature type="chain" id="PRO_5043891880" description="Lipoprotein" evidence="2">
    <location>
        <begin position="26"/>
        <end position="154"/>
    </location>
</feature>
<keyword evidence="2" id="KW-0732">Signal</keyword>
<proteinExistence type="predicted"/>